<accession>A0A0T7FA57</accession>
<dbReference type="OrthoDB" id="8370580at2"/>
<dbReference type="Gene3D" id="3.40.50.300">
    <property type="entry name" value="P-loop containing nucleotide triphosphate hydrolases"/>
    <property type="match status" value="1"/>
</dbReference>
<dbReference type="AlphaFoldDB" id="A0A0T7FA57"/>
<proteinExistence type="predicted"/>
<evidence type="ECO:0000313" key="1">
    <source>
        <dbReference type="EMBL" id="CDZ31917.1"/>
    </source>
</evidence>
<organism evidence="1 2">
    <name type="scientific">Neorhizobium galegae bv. officinalis</name>
    <dbReference type="NCBI Taxonomy" id="323656"/>
    <lineage>
        <taxon>Bacteria</taxon>
        <taxon>Pseudomonadati</taxon>
        <taxon>Pseudomonadota</taxon>
        <taxon>Alphaproteobacteria</taxon>
        <taxon>Hyphomicrobiales</taxon>
        <taxon>Rhizobiaceae</taxon>
        <taxon>Rhizobium/Agrobacterium group</taxon>
        <taxon>Neorhizobium</taxon>
    </lineage>
</organism>
<dbReference type="RefSeq" id="WP_046665002.1">
    <property type="nucleotide sequence ID" value="NZ_CCRH01000002.1"/>
</dbReference>
<dbReference type="Pfam" id="PF05621">
    <property type="entry name" value="TniB"/>
    <property type="match status" value="1"/>
</dbReference>
<dbReference type="InterPro" id="IPR027417">
    <property type="entry name" value="P-loop_NTPase"/>
</dbReference>
<dbReference type="Proteomes" id="UP000046176">
    <property type="component" value="Unassembled WGS sequence"/>
</dbReference>
<name>A0A0T7FA57_NEOGA</name>
<evidence type="ECO:0000313" key="2">
    <source>
        <dbReference type="Proteomes" id="UP000046176"/>
    </source>
</evidence>
<reference evidence="1 2" key="1">
    <citation type="submission" date="2014-08" db="EMBL/GenBank/DDBJ databases">
        <authorList>
            <person name="Chen Y.-H."/>
        </authorList>
    </citation>
    <scope>NUCLEOTIDE SEQUENCE [LARGE SCALE GENOMIC DNA]</scope>
</reference>
<dbReference type="InterPro" id="IPR008868">
    <property type="entry name" value="TniB"/>
</dbReference>
<protein>
    <submittedName>
        <fullName evidence="1">TniB</fullName>
    </submittedName>
</protein>
<dbReference type="EMBL" id="CCRH01000002">
    <property type="protein sequence ID" value="CDZ31917.1"/>
    <property type="molecule type" value="Genomic_DNA"/>
</dbReference>
<sequence>MITHFHTTKFETPEARRAVSMLGRLERKTLTDSLLVTYPVFDEITAFIEEFHYPVEGGHGTRMVGALLGRTRAGKTDIIKHYCNRWPPFHTDDGVAHPVIYLPVTGEVTPQSLAEMIYGATGPGTAPKIKVASLMRNAVARIVRAGTQLVIIDDAQFFFHDRSKNHRRDFYSFLKQLADTEVLNILLVGEEDIYGYIKAYPPLFERGGFPKKMLAPFGEDAFDQFRLLLREVDLRLPFAESSALASKSIARDLFVFSGGAIGQVFNVVRPAAWRALKDDAPRILPHHLYEQAALRQRPGDTREYFKMEG</sequence>
<gene>
    <name evidence="1" type="primary">tniB</name>
    <name evidence="1" type="ORF">NGAL_HAMBI1145_06850</name>
</gene>
<dbReference type="SUPFAM" id="SSF52540">
    <property type="entry name" value="P-loop containing nucleoside triphosphate hydrolases"/>
    <property type="match status" value="1"/>
</dbReference>